<dbReference type="SUPFAM" id="SSF52172">
    <property type="entry name" value="CheY-like"/>
    <property type="match status" value="1"/>
</dbReference>
<feature type="domain" description="AGC-kinase C-terminal" evidence="13">
    <location>
        <begin position="1442"/>
        <end position="1536"/>
    </location>
</feature>
<feature type="compositionally biased region" description="Low complexity" evidence="10">
    <location>
        <begin position="1592"/>
        <end position="1635"/>
    </location>
</feature>
<dbReference type="InterPro" id="IPR001789">
    <property type="entry name" value="Sig_transdc_resp-reg_receiver"/>
</dbReference>
<dbReference type="InterPro" id="IPR011009">
    <property type="entry name" value="Kinase-like_dom_sf"/>
</dbReference>
<feature type="region of interest" description="Disordered" evidence="10">
    <location>
        <begin position="918"/>
        <end position="1023"/>
    </location>
</feature>
<keyword evidence="15" id="KW-1185">Reference proteome</keyword>
<accession>A0ABP9Y124</accession>
<evidence type="ECO:0000256" key="8">
    <source>
        <dbReference type="ARBA" id="ARBA00048679"/>
    </source>
</evidence>
<dbReference type="Gene3D" id="3.30.200.20">
    <property type="entry name" value="Phosphorylase Kinase, domain 1"/>
    <property type="match status" value="2"/>
</dbReference>
<sequence>MIAAEAKSVPIRRKTLPSSNSFASKLKLSRSTKIRKWSGYDQADPKWINWMDESLTVDPKITGWWNSIQQSKVFNLQEPPPPAQHNNTNHMVDSHYQFPDYNSDDDYISDNVTPPPAVLKSTTPTRSTFRSSFPPAITSTSGGIGYRFNTNKHPFSHFGDSFDSFNGKRKPNDINCPRHTIKSRLQSAKYACNSELRRIIDGLNEYVENGLLYFETVDDVFNHESDEDLKQFEPFIDQDLVKWDELKDNNNKQQRQDVISIVTEDSYKPTPFILKLQDLICLAQSVLDTDLEVFLDNPGACADTVSSIQEVGLEWDYNKEWPCKEWHLRLLLGVAAFNRIVEWWQMERDFWATPSSTLTPTTTNSTSTTTTVTPLFKPLSIHSLSLPVQQESNFSFGILNNTTTTPASDDNGRTTAPLARMPRTRDNSVMSTFMQNDDECQLQEEAEIGQSSTIVMELSLTPITVQYLSPVWHDVIGTQPQSMIGLDISQLLSNDDKNVFATATKEMIADESKTVEVVFRVLTNDSKKPFEMEGKGMLMYNRVTSEPSHTMWVVKSVGSRRWSILEPNQINLPQDDIIIDDTVPNLHTHPLFTDSPVSPAIKNIQNVAMRRAVSQGGIPVSRSLDDADHLLMIAPALCNICERLVVASFFEQHSELCVEIHRAEMDVINCNDSLTELKHYVQRLCDLTKSEVVELESNPHQLAETNDEEDDLASINSDQDSIFGEMLPLDEDKVLPLERKRAELEKYVSLLDIMNVALSIATPGSHDDEDELKNSNEIVEEDMCGHHSPRLQQSPLSKKKIISILYWRAPSADDTDTASLILDTEMIIKSKVDAVNRMQDCLEYNERTRNDFQQNVIGNNEWSEFVPQKNEQTHTDNPASDTVVAVDTEPKPESPLKDVIEEEKGNYNIKKTIFKKIKDWKSKGRRNNNGKQSKRLRRKNGIPPPVTTTTAAASTTTKSSSTPKIVEMETIETPSASPRFQTANNIPPPRKSSLTNQQRIQSSGSSTPLGKSPLSPLPGSITSTRPVAPSIKDFDIIKPISKGAFGSVFLAKKRVTGDYYAIKFLKKSDMIAKNQVTNVKAERMILMAQTDSPYVTKLYYTFQSKDYLYLVLEYLNGGDCSSLIKVLGNLPCDWARNYLAEVTLGLSYLHEKQIIHRDLKPDNLLIDQNGHLKLTDFGLSRIGFLDRRVRDELCSGPVSLLPSSPAPSRSGTPPQSPSTAAAISNGKLYKHSYFSLLFDRDRNRRGSLASSTSGGEPVSTPVETGSSSSNTISSSGAPVLPLHMHDELNNNANSSATVGTRRQRTSSGLLSSGLTTPAFVHASPPVMMMEHGDSEVRQEQAVGTPDYLAPESILGTGQDSMVDWWALGVICYEFLYGYPPFHAETPDKVFENILSRNIDWHKDKMDLPDEAYDFMERLLTMDPNKRLGRKGPEEVRQHPFFKDLDWNKLLTESPSFIPQPVNEEDTDYFDTRGATMMGQDNLQNLVMEEIKRAKAIIHEQNPEKISLIDSEEIKALDDADFGTFVYKNLPVLEKANEDAIRKIRHERIVASTSSTAVASSSPSSISAERAALHRSAPGISRRKRSSIADTFSSRSSSSSSVSPLPSSHPASSTSLPSTPPRTLSPSCSSSTVTTPSYRKSIDTVHQLLSHVEKFRKEDNAPQRVRSISSPGNRVAILSSPSSSSSHHTGLIPIPLQTHPLDIERTGSPKPVKVLNCLIADDNPISCKILETILQLLQCRCVIVRNGAEAIRCAMGDKVQFDFIFMDIRMPIIDGEAASRMIKSTNNINKHTPIIAVTAYEGTLQFTGIFYYTLNKPVTKEGVLRCIRPLADSTWPNSSVPYFGTSPQSASQLNNKPQFM</sequence>
<reference evidence="14 15" key="1">
    <citation type="submission" date="2024-04" db="EMBL/GenBank/DDBJ databases">
        <title>genome sequences of Mucor flavus KT1a and Helicostylum pulchrum KT1b strains isolation_sourced from the surface of a dry-aged beef.</title>
        <authorList>
            <person name="Toyotome T."/>
            <person name="Hosono M."/>
            <person name="Torimaru M."/>
            <person name="Fukuda K."/>
            <person name="Mikami N."/>
        </authorList>
    </citation>
    <scope>NUCLEOTIDE SEQUENCE [LARGE SCALE GENOMIC DNA]</scope>
    <source>
        <strain evidence="14 15">KT1b</strain>
    </source>
</reference>
<dbReference type="InterPro" id="IPR050236">
    <property type="entry name" value="Ser_Thr_kinase_AGC"/>
</dbReference>
<keyword evidence="3" id="KW-0808">Transferase</keyword>
<gene>
    <name evidence="14" type="ORF">HPULCUR_006138</name>
</gene>
<feature type="compositionally biased region" description="Polar residues" evidence="10">
    <location>
        <begin position="1211"/>
        <end position="1222"/>
    </location>
</feature>
<feature type="compositionally biased region" description="Polar residues" evidence="10">
    <location>
        <begin position="972"/>
        <end position="985"/>
    </location>
</feature>
<evidence type="ECO:0000259" key="12">
    <source>
        <dbReference type="PROSITE" id="PS50110"/>
    </source>
</evidence>
<feature type="region of interest" description="Disordered" evidence="10">
    <location>
        <begin position="868"/>
        <end position="896"/>
    </location>
</feature>
<name>A0ABP9Y124_9FUNG</name>
<feature type="compositionally biased region" description="Low complexity" evidence="10">
    <location>
        <begin position="1200"/>
        <end position="1210"/>
    </location>
</feature>
<feature type="region of interest" description="Disordered" evidence="10">
    <location>
        <begin position="114"/>
        <end position="134"/>
    </location>
</feature>
<evidence type="ECO:0000259" key="13">
    <source>
        <dbReference type="PROSITE" id="PS51285"/>
    </source>
</evidence>
<keyword evidence="5" id="KW-0418">Kinase</keyword>
<feature type="region of interest" description="Disordered" evidence="10">
    <location>
        <begin position="1551"/>
        <end position="1635"/>
    </location>
</feature>
<dbReference type="Gene3D" id="3.40.50.2300">
    <property type="match status" value="1"/>
</dbReference>
<evidence type="ECO:0000256" key="9">
    <source>
        <dbReference type="PROSITE-ProRule" id="PRU00169"/>
    </source>
</evidence>
<dbReference type="SUPFAM" id="SSF56112">
    <property type="entry name" value="Protein kinase-like (PK-like)"/>
    <property type="match status" value="1"/>
</dbReference>
<dbReference type="EC" id="2.7.11.1" evidence="1"/>
<dbReference type="Pfam" id="PF00072">
    <property type="entry name" value="Response_reg"/>
    <property type="match status" value="1"/>
</dbReference>
<comment type="caution">
    <text evidence="14">The sequence shown here is derived from an EMBL/GenBank/DDBJ whole genome shotgun (WGS) entry which is preliminary data.</text>
</comment>
<dbReference type="InterPro" id="IPR000961">
    <property type="entry name" value="AGC-kinase_C"/>
</dbReference>
<keyword evidence="6" id="KW-0067">ATP-binding</keyword>
<evidence type="ECO:0000259" key="11">
    <source>
        <dbReference type="PROSITE" id="PS50011"/>
    </source>
</evidence>
<protein>
    <recommendedName>
        <fullName evidence="1">non-specific serine/threonine protein kinase</fullName>
        <ecNumber evidence="1">2.7.11.1</ecNumber>
    </recommendedName>
</protein>
<dbReference type="CDD" id="cd17546">
    <property type="entry name" value="REC_hyHK_CKI1_RcsC-like"/>
    <property type="match status" value="1"/>
</dbReference>
<feature type="region of interest" description="Disordered" evidence="10">
    <location>
        <begin position="1200"/>
        <end position="1222"/>
    </location>
</feature>
<dbReference type="Proteomes" id="UP001476247">
    <property type="component" value="Unassembled WGS sequence"/>
</dbReference>
<organism evidence="14 15">
    <name type="scientific">Helicostylum pulchrum</name>
    <dbReference type="NCBI Taxonomy" id="562976"/>
    <lineage>
        <taxon>Eukaryota</taxon>
        <taxon>Fungi</taxon>
        <taxon>Fungi incertae sedis</taxon>
        <taxon>Mucoromycota</taxon>
        <taxon>Mucoromycotina</taxon>
        <taxon>Mucoromycetes</taxon>
        <taxon>Mucorales</taxon>
        <taxon>Mucorineae</taxon>
        <taxon>Mucoraceae</taxon>
        <taxon>Helicostylum</taxon>
    </lineage>
</organism>
<dbReference type="InterPro" id="IPR000719">
    <property type="entry name" value="Prot_kinase_dom"/>
</dbReference>
<dbReference type="SMART" id="SM00448">
    <property type="entry name" value="REC"/>
    <property type="match status" value="1"/>
</dbReference>
<feature type="compositionally biased region" description="Polar residues" evidence="10">
    <location>
        <begin position="1289"/>
        <end position="1300"/>
    </location>
</feature>
<comment type="catalytic activity">
    <reaction evidence="7">
        <text>L-threonyl-[protein] + ATP = O-phospho-L-threonyl-[protein] + ADP + H(+)</text>
        <dbReference type="Rhea" id="RHEA:46608"/>
        <dbReference type="Rhea" id="RHEA-COMP:11060"/>
        <dbReference type="Rhea" id="RHEA-COMP:11605"/>
        <dbReference type="ChEBI" id="CHEBI:15378"/>
        <dbReference type="ChEBI" id="CHEBI:30013"/>
        <dbReference type="ChEBI" id="CHEBI:30616"/>
        <dbReference type="ChEBI" id="CHEBI:61977"/>
        <dbReference type="ChEBI" id="CHEBI:456216"/>
        <dbReference type="EC" id="2.7.11.1"/>
    </reaction>
</comment>
<feature type="compositionally biased region" description="Low complexity" evidence="10">
    <location>
        <begin position="1002"/>
        <end position="1020"/>
    </location>
</feature>
<feature type="modified residue" description="4-aspartylphosphate" evidence="9">
    <location>
        <position position="1766"/>
    </location>
</feature>
<feature type="compositionally biased region" description="Low complexity" evidence="10">
    <location>
        <begin position="1266"/>
        <end position="1275"/>
    </location>
</feature>
<feature type="compositionally biased region" description="Low complexity" evidence="10">
    <location>
        <begin position="947"/>
        <end position="962"/>
    </location>
</feature>
<evidence type="ECO:0000256" key="2">
    <source>
        <dbReference type="ARBA" id="ARBA00022527"/>
    </source>
</evidence>
<proteinExistence type="predicted"/>
<dbReference type="SMART" id="SM00220">
    <property type="entry name" value="S_TKc"/>
    <property type="match status" value="1"/>
</dbReference>
<dbReference type="EMBL" id="BAABUJ010000016">
    <property type="protein sequence ID" value="GAA5800702.1"/>
    <property type="molecule type" value="Genomic_DNA"/>
</dbReference>
<dbReference type="PANTHER" id="PTHR24356">
    <property type="entry name" value="SERINE/THREONINE-PROTEIN KINASE"/>
    <property type="match status" value="1"/>
</dbReference>
<evidence type="ECO:0000256" key="7">
    <source>
        <dbReference type="ARBA" id="ARBA00047899"/>
    </source>
</evidence>
<dbReference type="PROSITE" id="PS50110">
    <property type="entry name" value="RESPONSE_REGULATORY"/>
    <property type="match status" value="1"/>
</dbReference>
<dbReference type="InterPro" id="IPR008271">
    <property type="entry name" value="Ser/Thr_kinase_AS"/>
</dbReference>
<feature type="domain" description="Protein kinase" evidence="11">
    <location>
        <begin position="1034"/>
        <end position="1441"/>
    </location>
</feature>
<dbReference type="PROSITE" id="PS50011">
    <property type="entry name" value="PROTEIN_KINASE_DOM"/>
    <property type="match status" value="1"/>
</dbReference>
<dbReference type="PROSITE" id="PS51285">
    <property type="entry name" value="AGC_KINASE_CTER"/>
    <property type="match status" value="1"/>
</dbReference>
<keyword evidence="4" id="KW-0547">Nucleotide-binding</keyword>
<dbReference type="Gene3D" id="1.10.510.10">
    <property type="entry name" value="Transferase(Phosphotransferase) domain 1"/>
    <property type="match status" value="2"/>
</dbReference>
<feature type="compositionally biased region" description="Polar residues" evidence="10">
    <location>
        <begin position="992"/>
        <end position="1001"/>
    </location>
</feature>
<keyword evidence="9" id="KW-0597">Phosphoprotein</keyword>
<comment type="catalytic activity">
    <reaction evidence="8">
        <text>L-seryl-[protein] + ATP = O-phospho-L-seryl-[protein] + ADP + H(+)</text>
        <dbReference type="Rhea" id="RHEA:17989"/>
        <dbReference type="Rhea" id="RHEA-COMP:9863"/>
        <dbReference type="Rhea" id="RHEA-COMP:11604"/>
        <dbReference type="ChEBI" id="CHEBI:15378"/>
        <dbReference type="ChEBI" id="CHEBI:29999"/>
        <dbReference type="ChEBI" id="CHEBI:30616"/>
        <dbReference type="ChEBI" id="CHEBI:83421"/>
        <dbReference type="ChEBI" id="CHEBI:456216"/>
        <dbReference type="EC" id="2.7.11.1"/>
    </reaction>
</comment>
<dbReference type="PANTHER" id="PTHR24356:SF1">
    <property type="entry name" value="SERINE_THREONINE-PROTEIN KINASE GREATWALL"/>
    <property type="match status" value="1"/>
</dbReference>
<feature type="compositionally biased region" description="Low complexity" evidence="10">
    <location>
        <begin position="121"/>
        <end position="134"/>
    </location>
</feature>
<evidence type="ECO:0000256" key="6">
    <source>
        <dbReference type="ARBA" id="ARBA00022840"/>
    </source>
</evidence>
<dbReference type="CDD" id="cd05611">
    <property type="entry name" value="STKc_Rim15_like"/>
    <property type="match status" value="1"/>
</dbReference>
<feature type="region of interest" description="Disordered" evidence="10">
    <location>
        <begin position="1245"/>
        <end position="1310"/>
    </location>
</feature>
<feature type="compositionally biased region" description="Low complexity" evidence="10">
    <location>
        <begin position="1551"/>
        <end position="1569"/>
    </location>
</feature>
<dbReference type="Gene3D" id="3.30.450.20">
    <property type="entry name" value="PAS domain"/>
    <property type="match status" value="1"/>
</dbReference>
<evidence type="ECO:0000256" key="5">
    <source>
        <dbReference type="ARBA" id="ARBA00022777"/>
    </source>
</evidence>
<evidence type="ECO:0000256" key="10">
    <source>
        <dbReference type="SAM" id="MobiDB-lite"/>
    </source>
</evidence>
<evidence type="ECO:0000313" key="15">
    <source>
        <dbReference type="Proteomes" id="UP001476247"/>
    </source>
</evidence>
<evidence type="ECO:0000256" key="1">
    <source>
        <dbReference type="ARBA" id="ARBA00012513"/>
    </source>
</evidence>
<dbReference type="InterPro" id="IPR011006">
    <property type="entry name" value="CheY-like_superfamily"/>
</dbReference>
<feature type="compositionally biased region" description="Basic residues" evidence="10">
    <location>
        <begin position="923"/>
        <end position="940"/>
    </location>
</feature>
<keyword evidence="2" id="KW-0723">Serine/threonine-protein kinase</keyword>
<dbReference type="Pfam" id="PF00069">
    <property type="entry name" value="Pkinase"/>
    <property type="match status" value="2"/>
</dbReference>
<dbReference type="PROSITE" id="PS00108">
    <property type="entry name" value="PROTEIN_KINASE_ST"/>
    <property type="match status" value="1"/>
</dbReference>
<feature type="domain" description="Response regulatory" evidence="12">
    <location>
        <begin position="1715"/>
        <end position="1830"/>
    </location>
</feature>
<evidence type="ECO:0000256" key="3">
    <source>
        <dbReference type="ARBA" id="ARBA00022679"/>
    </source>
</evidence>
<evidence type="ECO:0000313" key="14">
    <source>
        <dbReference type="EMBL" id="GAA5800702.1"/>
    </source>
</evidence>
<evidence type="ECO:0000256" key="4">
    <source>
        <dbReference type="ARBA" id="ARBA00022741"/>
    </source>
</evidence>